<gene>
    <name evidence="2" type="ORF">Mal15_22020</name>
</gene>
<keyword evidence="3" id="KW-1185">Reference proteome</keyword>
<proteinExistence type="predicted"/>
<organism evidence="2 3">
    <name type="scientific">Stieleria maiorica</name>
    <dbReference type="NCBI Taxonomy" id="2795974"/>
    <lineage>
        <taxon>Bacteria</taxon>
        <taxon>Pseudomonadati</taxon>
        <taxon>Planctomycetota</taxon>
        <taxon>Planctomycetia</taxon>
        <taxon>Pirellulales</taxon>
        <taxon>Pirellulaceae</taxon>
        <taxon>Stieleria</taxon>
    </lineage>
</organism>
<reference evidence="2 3" key="1">
    <citation type="submission" date="2019-02" db="EMBL/GenBank/DDBJ databases">
        <title>Planctomycetal bacteria perform biofilm scaping via a novel small molecule.</title>
        <authorList>
            <person name="Jeske O."/>
            <person name="Boedeker C."/>
            <person name="Wiegand S."/>
            <person name="Breitling P."/>
            <person name="Kallscheuer N."/>
            <person name="Jogler M."/>
            <person name="Rohde M."/>
            <person name="Petersen J."/>
            <person name="Medema M.H."/>
            <person name="Surup F."/>
            <person name="Jogler C."/>
        </authorList>
    </citation>
    <scope>NUCLEOTIDE SEQUENCE [LARGE SCALE GENOMIC DNA]</scope>
    <source>
        <strain evidence="2 3">Mal15</strain>
    </source>
</reference>
<dbReference type="RefSeq" id="WP_147867715.1">
    <property type="nucleotide sequence ID" value="NZ_CP036264.1"/>
</dbReference>
<name>A0A5B9MEY6_9BACT</name>
<dbReference type="KEGG" id="smam:Mal15_22020"/>
<dbReference type="EMBL" id="CP036264">
    <property type="protein sequence ID" value="QEF98154.1"/>
    <property type="molecule type" value="Genomic_DNA"/>
</dbReference>
<evidence type="ECO:0000256" key="1">
    <source>
        <dbReference type="SAM" id="MobiDB-lite"/>
    </source>
</evidence>
<dbReference type="AlphaFoldDB" id="A0A5B9MEY6"/>
<dbReference type="Proteomes" id="UP000321353">
    <property type="component" value="Chromosome"/>
</dbReference>
<feature type="region of interest" description="Disordered" evidence="1">
    <location>
        <begin position="1"/>
        <end position="25"/>
    </location>
</feature>
<protein>
    <submittedName>
        <fullName evidence="2">Uncharacterized protein</fullName>
    </submittedName>
</protein>
<accession>A0A5B9MEY6</accession>
<evidence type="ECO:0000313" key="2">
    <source>
        <dbReference type="EMBL" id="QEF98154.1"/>
    </source>
</evidence>
<feature type="compositionally biased region" description="Low complexity" evidence="1">
    <location>
        <begin position="97"/>
        <end position="109"/>
    </location>
</feature>
<evidence type="ECO:0000313" key="3">
    <source>
        <dbReference type="Proteomes" id="UP000321353"/>
    </source>
</evidence>
<feature type="region of interest" description="Disordered" evidence="1">
    <location>
        <begin position="90"/>
        <end position="117"/>
    </location>
</feature>
<sequence length="117" mass="13132">MAKQKSKSTGVLVMLRPGSTTPFRRSRRDKIGNVLETQVFEPGQPFDVTEDWLEPLRRDIGRALVIVNLVEKNGMRLPRVDHKATEDVVIDRDGPQTEPETSATVTEVETTSEDDAQ</sequence>